<evidence type="ECO:0000256" key="9">
    <source>
        <dbReference type="ARBA" id="ARBA00023134"/>
    </source>
</evidence>
<evidence type="ECO:0000256" key="10">
    <source>
        <dbReference type="ARBA" id="ARBA00023136"/>
    </source>
</evidence>
<keyword evidence="15" id="KW-0282">Flagellum</keyword>
<evidence type="ECO:0000256" key="11">
    <source>
        <dbReference type="ARBA" id="ARBA00023225"/>
    </source>
</evidence>
<evidence type="ECO:0000259" key="14">
    <source>
        <dbReference type="SMART" id="SM00962"/>
    </source>
</evidence>
<name>A0ABZ0I2N6_9GAMM</name>
<gene>
    <name evidence="15" type="primary">flhF</name>
    <name evidence="15" type="ORF">R0135_16260</name>
</gene>
<evidence type="ECO:0000256" key="12">
    <source>
        <dbReference type="ARBA" id="ARBA00025337"/>
    </source>
</evidence>
<dbReference type="InterPro" id="IPR020006">
    <property type="entry name" value="FlhF"/>
</dbReference>
<dbReference type="SMART" id="SM00962">
    <property type="entry name" value="SRP54"/>
    <property type="match status" value="1"/>
</dbReference>
<evidence type="ECO:0000256" key="1">
    <source>
        <dbReference type="ARBA" id="ARBA00004413"/>
    </source>
</evidence>
<comment type="function">
    <text evidence="12">Necessary for flagellar biosynthesis. May be involved in translocation of the flagellum.</text>
</comment>
<dbReference type="RefSeq" id="WP_407347966.1">
    <property type="nucleotide sequence ID" value="NZ_CP136864.1"/>
</dbReference>
<keyword evidence="6" id="KW-0547">Nucleotide-binding</keyword>
<keyword evidence="16" id="KW-1185">Reference proteome</keyword>
<keyword evidence="15" id="KW-0966">Cell projection</keyword>
<evidence type="ECO:0000256" key="5">
    <source>
        <dbReference type="ARBA" id="ARBA00022475"/>
    </source>
</evidence>
<keyword evidence="11" id="KW-1006">Bacterial flagellum protein export</keyword>
<proteinExistence type="inferred from homology"/>
<evidence type="ECO:0000256" key="6">
    <source>
        <dbReference type="ARBA" id="ARBA00022741"/>
    </source>
</evidence>
<evidence type="ECO:0000256" key="8">
    <source>
        <dbReference type="ARBA" id="ARBA00022927"/>
    </source>
</evidence>
<keyword evidence="15" id="KW-0969">Cilium</keyword>
<accession>A0ABZ0I2N6</accession>
<sequence>MRIERYTGRDSRSAMAQVRAELGSDALILANKRVGGQIEITAAIDVDHVVKSAVPARAVSPPRGRRVASVDTPTNEIQLKALEKELERLRGILDKELGGRTWQEAAVTRGPQSALRQRLLRMGLSRVLTGELLDSLPSVEALDKGWRLTQLALAERLQAKKIDQIPGNITAVYGGTGVGKTSTVARLAGCDIQRLGPEMVGLITLDNYRIGAQEQLASFADALGIPLFTANDRQSLSFALRKMQGRKIYIDTAGMSQHDVRLREQYSLIRDLRKPVRHLLVLAASAQPSQCRALAANFAPRALSGAIISKVDEAQSLGGVLDVVISANLPVLGFSDGQRIPEDLCEADGVKLVRRAVQLAEAGSTSTAGRPLRSVV</sequence>
<keyword evidence="8" id="KW-0653">Protein transport</keyword>
<evidence type="ECO:0000256" key="4">
    <source>
        <dbReference type="ARBA" id="ARBA00022448"/>
    </source>
</evidence>
<dbReference type="Proteomes" id="UP001626537">
    <property type="component" value="Chromosome"/>
</dbReference>
<dbReference type="PANTHER" id="PTHR43134:SF3">
    <property type="entry name" value="FLAGELLAR BIOSYNTHESIS PROTEIN FLHF"/>
    <property type="match status" value="1"/>
</dbReference>
<keyword evidence="9" id="KW-0342">GTP-binding</keyword>
<keyword evidence="4" id="KW-0813">Transport</keyword>
<dbReference type="InterPro" id="IPR027417">
    <property type="entry name" value="P-loop_NTPase"/>
</dbReference>
<evidence type="ECO:0000256" key="2">
    <source>
        <dbReference type="ARBA" id="ARBA00008531"/>
    </source>
</evidence>
<dbReference type="CDD" id="cd17873">
    <property type="entry name" value="FlhF"/>
    <property type="match status" value="1"/>
</dbReference>
<dbReference type="EMBL" id="CP136864">
    <property type="protein sequence ID" value="WOJ93317.1"/>
    <property type="molecule type" value="Genomic_DNA"/>
</dbReference>
<evidence type="ECO:0000256" key="7">
    <source>
        <dbReference type="ARBA" id="ARBA00022795"/>
    </source>
</evidence>
<dbReference type="Pfam" id="PF00448">
    <property type="entry name" value="SRP54"/>
    <property type="match status" value="1"/>
</dbReference>
<comment type="similarity">
    <text evidence="2">Belongs to the GTP-binding SRP family.</text>
</comment>
<dbReference type="Gene3D" id="3.40.50.300">
    <property type="entry name" value="P-loop containing nucleotide triphosphate hydrolases"/>
    <property type="match status" value="1"/>
</dbReference>
<keyword evidence="7" id="KW-1005">Bacterial flagellum biogenesis</keyword>
<dbReference type="InterPro" id="IPR000897">
    <property type="entry name" value="SRP54_GTPase_dom"/>
</dbReference>
<dbReference type="Gene3D" id="1.20.120.1380">
    <property type="entry name" value="Flagellar FlhF biosynthesis protein, N domain"/>
    <property type="match status" value="1"/>
</dbReference>
<organism evidence="15 16">
    <name type="scientific">Congregibacter variabilis</name>
    <dbReference type="NCBI Taxonomy" id="3081200"/>
    <lineage>
        <taxon>Bacteria</taxon>
        <taxon>Pseudomonadati</taxon>
        <taxon>Pseudomonadota</taxon>
        <taxon>Gammaproteobacteria</taxon>
        <taxon>Cellvibrionales</taxon>
        <taxon>Halieaceae</taxon>
        <taxon>Congregibacter</taxon>
    </lineage>
</organism>
<evidence type="ECO:0000313" key="15">
    <source>
        <dbReference type="EMBL" id="WOJ93317.1"/>
    </source>
</evidence>
<protein>
    <recommendedName>
        <fullName evidence="3 13">Flagellar biosynthesis protein FlhF</fullName>
    </recommendedName>
</protein>
<keyword evidence="10" id="KW-0472">Membrane</keyword>
<dbReference type="SUPFAM" id="SSF52540">
    <property type="entry name" value="P-loop containing nucleoside triphosphate hydrolases"/>
    <property type="match status" value="1"/>
</dbReference>
<dbReference type="NCBIfam" id="TIGR03499">
    <property type="entry name" value="FlhF"/>
    <property type="match status" value="1"/>
</dbReference>
<dbReference type="InterPro" id="IPR047040">
    <property type="entry name" value="FlhF__GTPase_dom"/>
</dbReference>
<feature type="domain" description="SRP54-type proteins GTP-binding" evidence="14">
    <location>
        <begin position="167"/>
        <end position="358"/>
    </location>
</feature>
<reference evidence="15 16" key="1">
    <citation type="submission" date="2023-10" db="EMBL/GenBank/DDBJ databases">
        <title>Two novel species belonging to the OM43/NOR5 clade.</title>
        <authorList>
            <person name="Park M."/>
        </authorList>
    </citation>
    <scope>NUCLEOTIDE SEQUENCE [LARGE SCALE GENOMIC DNA]</scope>
    <source>
        <strain evidence="15 16">IMCC43200</strain>
    </source>
</reference>
<evidence type="ECO:0000313" key="16">
    <source>
        <dbReference type="Proteomes" id="UP001626537"/>
    </source>
</evidence>
<comment type="subcellular location">
    <subcellularLocation>
        <location evidence="1">Cell membrane</location>
        <topology evidence="1">Peripheral membrane protein</topology>
        <orientation evidence="1">Cytoplasmic side</orientation>
    </subcellularLocation>
</comment>
<dbReference type="PANTHER" id="PTHR43134">
    <property type="entry name" value="SIGNAL RECOGNITION PARTICLE RECEPTOR SUBUNIT ALPHA"/>
    <property type="match status" value="1"/>
</dbReference>
<keyword evidence="5" id="KW-1003">Cell membrane</keyword>
<evidence type="ECO:0000256" key="13">
    <source>
        <dbReference type="NCBIfam" id="TIGR03499"/>
    </source>
</evidence>
<evidence type="ECO:0000256" key="3">
    <source>
        <dbReference type="ARBA" id="ARBA00014919"/>
    </source>
</evidence>